<comment type="caution">
    <text evidence="7">The sequence shown here is derived from an EMBL/GenBank/DDBJ whole genome shotgun (WGS) entry which is preliminary data.</text>
</comment>
<feature type="domain" description="Zn(2)-C6 fungal-type" evidence="6">
    <location>
        <begin position="7"/>
        <end position="37"/>
    </location>
</feature>
<dbReference type="InterPro" id="IPR036864">
    <property type="entry name" value="Zn2-C6_fun-type_DNA-bd_sf"/>
</dbReference>
<protein>
    <recommendedName>
        <fullName evidence="6">Zn(2)-C6 fungal-type domain-containing protein</fullName>
    </recommendedName>
</protein>
<dbReference type="RefSeq" id="XP_046012200.1">
    <property type="nucleotide sequence ID" value="XM_046154350.1"/>
</dbReference>
<keyword evidence="5" id="KW-0539">Nucleus</keyword>
<keyword evidence="8" id="KW-1185">Reference proteome</keyword>
<sequence>MSIRRRSCDTCFAGRRKCDLAFPTCGRCQRTHKACQYAYPPQTPAPSGPGSSEPAPGTPSFIGPVVDVDFLMPLETSAAAPGNSMAEVTQMETWSQSPEFWWEQDPSTTAMLEPWMPTSIPKTLGILGEMQPLVYDTIDSPWVLSQYREYPRMLAEEAATPFIHQDLYNQYLPQAMQAAFGVCAGSTRMNERSRSMLFRTLDAEFAKLQNIAPTETTLLDDLASLQAVLLYQSIRIFKGDLQQRIAAEQQAHLVEALALRLLRRADIELSRKNRTITDNDSDNSSDKTWESWIVAESVRRTVFIVLKLYVIFFQFRTGGLCYQSKSSMWLVPLSARPGIWNAGRDVFAMMPPEVVDETVQLKEVRNVWDKEPGMNDRTDGFERLVLVGCTETLRAPWKEIGEV</sequence>
<dbReference type="GO" id="GO:0008270">
    <property type="term" value="F:zinc ion binding"/>
    <property type="evidence" value="ECO:0007669"/>
    <property type="project" value="InterPro"/>
</dbReference>
<evidence type="ECO:0000256" key="2">
    <source>
        <dbReference type="ARBA" id="ARBA00022833"/>
    </source>
</evidence>
<reference evidence="7" key="1">
    <citation type="journal article" date="2021" name="Nat. Commun.">
        <title>Genetic determinants of endophytism in the Arabidopsis root mycobiome.</title>
        <authorList>
            <person name="Mesny F."/>
            <person name="Miyauchi S."/>
            <person name="Thiergart T."/>
            <person name="Pickel B."/>
            <person name="Atanasova L."/>
            <person name="Karlsson M."/>
            <person name="Huettel B."/>
            <person name="Barry K.W."/>
            <person name="Haridas S."/>
            <person name="Chen C."/>
            <person name="Bauer D."/>
            <person name="Andreopoulos W."/>
            <person name="Pangilinan J."/>
            <person name="LaButti K."/>
            <person name="Riley R."/>
            <person name="Lipzen A."/>
            <person name="Clum A."/>
            <person name="Drula E."/>
            <person name="Henrissat B."/>
            <person name="Kohler A."/>
            <person name="Grigoriev I.V."/>
            <person name="Martin F.M."/>
            <person name="Hacquard S."/>
        </authorList>
    </citation>
    <scope>NUCLEOTIDE SEQUENCE</scope>
    <source>
        <strain evidence="7">MPI-CAGE-CH-0230</strain>
    </source>
</reference>
<evidence type="ECO:0000259" key="6">
    <source>
        <dbReference type="PROSITE" id="PS50048"/>
    </source>
</evidence>
<accession>A0A9P8Y5F5</accession>
<evidence type="ECO:0000256" key="4">
    <source>
        <dbReference type="ARBA" id="ARBA00023163"/>
    </source>
</evidence>
<name>A0A9P8Y5F5_9PEZI</name>
<dbReference type="CDD" id="cd00067">
    <property type="entry name" value="GAL4"/>
    <property type="match status" value="1"/>
</dbReference>
<dbReference type="Pfam" id="PF00172">
    <property type="entry name" value="Zn_clus"/>
    <property type="match status" value="1"/>
</dbReference>
<evidence type="ECO:0000313" key="8">
    <source>
        <dbReference type="Proteomes" id="UP000756346"/>
    </source>
</evidence>
<dbReference type="PANTHER" id="PTHR47660">
    <property type="entry name" value="TRANSCRIPTION FACTOR WITH C2H2 AND ZN(2)-CYS(6) DNA BINDING DOMAIN (EUROFUNG)-RELATED-RELATED"/>
    <property type="match status" value="1"/>
</dbReference>
<keyword evidence="3" id="KW-0805">Transcription regulation</keyword>
<evidence type="ECO:0000256" key="5">
    <source>
        <dbReference type="ARBA" id="ARBA00023242"/>
    </source>
</evidence>
<proteinExistence type="predicted"/>
<dbReference type="GO" id="GO:0000981">
    <property type="term" value="F:DNA-binding transcription factor activity, RNA polymerase II-specific"/>
    <property type="evidence" value="ECO:0007669"/>
    <property type="project" value="InterPro"/>
</dbReference>
<dbReference type="PANTHER" id="PTHR47660:SF3">
    <property type="entry name" value="FINGER DOMAIN PROTEIN, PUTATIVE (AFU_ORTHOLOGUE AFUA_4G03310)-RELATED"/>
    <property type="match status" value="1"/>
</dbReference>
<evidence type="ECO:0000313" key="7">
    <source>
        <dbReference type="EMBL" id="KAH7029912.1"/>
    </source>
</evidence>
<dbReference type="Proteomes" id="UP000756346">
    <property type="component" value="Unassembled WGS sequence"/>
</dbReference>
<keyword evidence="4" id="KW-0804">Transcription</keyword>
<keyword evidence="1" id="KW-0479">Metal-binding</keyword>
<dbReference type="GeneID" id="70183896"/>
<organism evidence="7 8">
    <name type="scientific">Microdochium trichocladiopsis</name>
    <dbReference type="NCBI Taxonomy" id="1682393"/>
    <lineage>
        <taxon>Eukaryota</taxon>
        <taxon>Fungi</taxon>
        <taxon>Dikarya</taxon>
        <taxon>Ascomycota</taxon>
        <taxon>Pezizomycotina</taxon>
        <taxon>Sordariomycetes</taxon>
        <taxon>Xylariomycetidae</taxon>
        <taxon>Xylariales</taxon>
        <taxon>Microdochiaceae</taxon>
        <taxon>Microdochium</taxon>
    </lineage>
</organism>
<dbReference type="SMART" id="SM00066">
    <property type="entry name" value="GAL4"/>
    <property type="match status" value="1"/>
</dbReference>
<evidence type="ECO:0000256" key="1">
    <source>
        <dbReference type="ARBA" id="ARBA00022723"/>
    </source>
</evidence>
<dbReference type="OrthoDB" id="9930022at2759"/>
<dbReference type="SUPFAM" id="SSF57701">
    <property type="entry name" value="Zn2/Cys6 DNA-binding domain"/>
    <property type="match status" value="1"/>
</dbReference>
<keyword evidence="2" id="KW-0862">Zinc</keyword>
<dbReference type="PROSITE" id="PS50048">
    <property type="entry name" value="ZN2_CY6_FUNGAL_2"/>
    <property type="match status" value="1"/>
</dbReference>
<dbReference type="Gene3D" id="4.10.240.10">
    <property type="entry name" value="Zn(2)-C6 fungal-type DNA-binding domain"/>
    <property type="match status" value="1"/>
</dbReference>
<gene>
    <name evidence="7" type="ORF">B0I36DRAFT_326500</name>
</gene>
<dbReference type="EMBL" id="JAGTJQ010000006">
    <property type="protein sequence ID" value="KAH7029912.1"/>
    <property type="molecule type" value="Genomic_DNA"/>
</dbReference>
<dbReference type="AlphaFoldDB" id="A0A9P8Y5F5"/>
<dbReference type="InterPro" id="IPR001138">
    <property type="entry name" value="Zn2Cys6_DnaBD"/>
</dbReference>
<evidence type="ECO:0000256" key="3">
    <source>
        <dbReference type="ARBA" id="ARBA00023015"/>
    </source>
</evidence>